<dbReference type="Pfam" id="PF08742">
    <property type="entry name" value="C8"/>
    <property type="match status" value="1"/>
</dbReference>
<accession>A0A667WPA6</accession>
<dbReference type="GO" id="GO:0005615">
    <property type="term" value="C:extracellular space"/>
    <property type="evidence" value="ECO:0007669"/>
    <property type="project" value="TreeGrafter"/>
</dbReference>
<organism evidence="6 7">
    <name type="scientific">Myripristis murdjan</name>
    <name type="common">pinecone soldierfish</name>
    <dbReference type="NCBI Taxonomy" id="586833"/>
    <lineage>
        <taxon>Eukaryota</taxon>
        <taxon>Metazoa</taxon>
        <taxon>Chordata</taxon>
        <taxon>Craniata</taxon>
        <taxon>Vertebrata</taxon>
        <taxon>Euteleostomi</taxon>
        <taxon>Actinopterygii</taxon>
        <taxon>Neopterygii</taxon>
        <taxon>Teleostei</taxon>
        <taxon>Neoteleostei</taxon>
        <taxon>Acanthomorphata</taxon>
        <taxon>Holocentriformes</taxon>
        <taxon>Holocentridae</taxon>
        <taxon>Myripristis</taxon>
    </lineage>
</organism>
<keyword evidence="1" id="KW-0677">Repeat</keyword>
<feature type="domain" description="VWFC" evidence="4">
    <location>
        <begin position="377"/>
        <end position="443"/>
    </location>
</feature>
<evidence type="ECO:0000259" key="4">
    <source>
        <dbReference type="PROSITE" id="PS50184"/>
    </source>
</evidence>
<dbReference type="Ensembl" id="ENSMMDT00005003938.1">
    <property type="protein sequence ID" value="ENSMMDP00005003842.1"/>
    <property type="gene ID" value="ENSMMDG00005002127.1"/>
</dbReference>
<name>A0A667WPA6_9TELE</name>
<evidence type="ECO:0000256" key="3">
    <source>
        <dbReference type="ARBA" id="ARBA00023180"/>
    </source>
</evidence>
<dbReference type="GeneTree" id="ENSGT00940000156076"/>
<dbReference type="SMART" id="SM00832">
    <property type="entry name" value="C8"/>
    <property type="match status" value="1"/>
</dbReference>
<feature type="domain" description="VWFD" evidence="5">
    <location>
        <begin position="52"/>
        <end position="233"/>
    </location>
</feature>
<dbReference type="SUPFAM" id="SSF57567">
    <property type="entry name" value="Serine protease inhibitors"/>
    <property type="match status" value="1"/>
</dbReference>
<dbReference type="InterPro" id="IPR050780">
    <property type="entry name" value="Mucin_vWF_Thrombospondin_sf"/>
</dbReference>
<dbReference type="InParanoid" id="A0A667WPA6"/>
<dbReference type="PROSITE" id="PS01208">
    <property type="entry name" value="VWFC_1"/>
    <property type="match status" value="1"/>
</dbReference>
<dbReference type="InterPro" id="IPR014853">
    <property type="entry name" value="VWF/SSPO/ZAN-like_Cys-rich_dom"/>
</dbReference>
<dbReference type="PROSITE" id="PS50184">
    <property type="entry name" value="VWFC_2"/>
    <property type="match status" value="1"/>
</dbReference>
<dbReference type="SMART" id="SM00216">
    <property type="entry name" value="VWD"/>
    <property type="match status" value="1"/>
</dbReference>
<dbReference type="SMART" id="SM00214">
    <property type="entry name" value="VWC"/>
    <property type="match status" value="1"/>
</dbReference>
<dbReference type="AlphaFoldDB" id="A0A667WPA6"/>
<dbReference type="PANTHER" id="PTHR11339">
    <property type="entry name" value="EXTRACELLULAR MATRIX GLYCOPROTEIN RELATED"/>
    <property type="match status" value="1"/>
</dbReference>
<dbReference type="InterPro" id="IPR001007">
    <property type="entry name" value="VWF_dom"/>
</dbReference>
<reference evidence="6" key="1">
    <citation type="submission" date="2019-06" db="EMBL/GenBank/DDBJ databases">
        <authorList>
            <consortium name="Wellcome Sanger Institute Data Sharing"/>
        </authorList>
    </citation>
    <scope>NUCLEOTIDE SEQUENCE [LARGE SCALE GENOMIC DNA]</scope>
</reference>
<evidence type="ECO:0008006" key="8">
    <source>
        <dbReference type="Google" id="ProtNLM"/>
    </source>
</evidence>
<dbReference type="Pfam" id="PF00094">
    <property type="entry name" value="VWD"/>
    <property type="match status" value="1"/>
</dbReference>
<proteinExistence type="predicted"/>
<keyword evidence="3" id="KW-0325">Glycoprotein</keyword>
<dbReference type="PANTHER" id="PTHR11339:SF371">
    <property type="entry name" value="MUCIN-2"/>
    <property type="match status" value="1"/>
</dbReference>
<evidence type="ECO:0000259" key="5">
    <source>
        <dbReference type="PROSITE" id="PS51233"/>
    </source>
</evidence>
<sequence length="543" mass="58942">MDNCTTAICVNGKVIKTPAACPTAPQPICANGRKLVKVPDSTGCCFHYECECVCSGWSKSHYLTFDGKNYTFKENCSYYLVKEIVPKYNLTIIVDNHYCNPSGSSFCPQALIVNYESDEVVLTQFEVLSDVLPVLQVYVNGRRVYPAYSNGTFIITSTDMVVTLEIPDIETMVVYRGSSFSIDLPQSLFSSNTEGQCGTCDNSQQNDCRSPNGQLESCSVSAGQWRVPGTSCGTTPPPLITFAPTTPQPTTPTKAPCSPDQCHSVVPVAPFEEACRSDKCNETCVSLEAYALECSNKGVCINWRNATSGHCEPKCPVDKVYKPCGTTVEPTCNERYNEKFGAEKVPSGNITREGCFCPDDTTLFNTVYGVCVVSCDCVGPDGKPKQPGDTWTSGCHQCVCDRDSMSIQCEPVQCPSTPSLNCSKPGQRLVNNTDGCCPKLTCGTPHTPGFEYQPVAGECCGKCVQTACIITLPDNTTAVIQVNQTWSPPGEKCVRYTCTNSSGPPILEKSETVCPPYDPQLCVPVSLLRQSHHMLYLFSATRG</sequence>
<dbReference type="InterPro" id="IPR036084">
    <property type="entry name" value="Ser_inhib-like_sf"/>
</dbReference>
<evidence type="ECO:0000256" key="2">
    <source>
        <dbReference type="ARBA" id="ARBA00023157"/>
    </source>
</evidence>
<evidence type="ECO:0000313" key="6">
    <source>
        <dbReference type="Ensembl" id="ENSMMDP00005003842.1"/>
    </source>
</evidence>
<evidence type="ECO:0000256" key="1">
    <source>
        <dbReference type="ARBA" id="ARBA00022737"/>
    </source>
</evidence>
<reference evidence="6" key="2">
    <citation type="submission" date="2025-08" db="UniProtKB">
        <authorList>
            <consortium name="Ensembl"/>
        </authorList>
    </citation>
    <scope>IDENTIFICATION</scope>
</reference>
<keyword evidence="7" id="KW-1185">Reference proteome</keyword>
<reference evidence="6" key="3">
    <citation type="submission" date="2025-09" db="UniProtKB">
        <authorList>
            <consortium name="Ensembl"/>
        </authorList>
    </citation>
    <scope>IDENTIFICATION</scope>
</reference>
<dbReference type="Gene3D" id="2.10.25.10">
    <property type="entry name" value="Laminin"/>
    <property type="match status" value="1"/>
</dbReference>
<dbReference type="PROSITE" id="PS51233">
    <property type="entry name" value="VWFD"/>
    <property type="match status" value="1"/>
</dbReference>
<dbReference type="Proteomes" id="UP000472263">
    <property type="component" value="Chromosome 3"/>
</dbReference>
<protein>
    <recommendedName>
        <fullName evidence="8">VWFD domain-containing protein</fullName>
    </recommendedName>
</protein>
<dbReference type="GO" id="GO:0031012">
    <property type="term" value="C:extracellular matrix"/>
    <property type="evidence" value="ECO:0007669"/>
    <property type="project" value="TreeGrafter"/>
</dbReference>
<dbReference type="InterPro" id="IPR001846">
    <property type="entry name" value="VWF_type-D"/>
</dbReference>
<keyword evidence="2" id="KW-1015">Disulfide bond</keyword>
<evidence type="ECO:0000313" key="7">
    <source>
        <dbReference type="Proteomes" id="UP000472263"/>
    </source>
</evidence>